<reference evidence="5 6" key="1">
    <citation type="submission" date="2015-09" db="EMBL/GenBank/DDBJ databases">
        <title>Genome sequence, genome mining and natural product profiling of a biocontrol bacterium Streptomyces malaysiensis F913.</title>
        <authorList>
            <person name="Xu Y."/>
            <person name="Wei J."/>
            <person name="Xie J."/>
            <person name="Li T."/>
            <person name="Zhou Z."/>
        </authorList>
    </citation>
    <scope>NUCLEOTIDE SEQUENCE [LARGE SCALE GENOMIC DNA]</scope>
    <source>
        <strain evidence="5 6">F913</strain>
    </source>
</reference>
<protein>
    <recommendedName>
        <fullName evidence="4">N-acetyltransferase domain-containing protein</fullName>
    </recommendedName>
</protein>
<dbReference type="EMBL" id="LJIW01000002">
    <property type="protein sequence ID" value="PNG92002.1"/>
    <property type="molecule type" value="Genomic_DNA"/>
</dbReference>
<comment type="caution">
    <text evidence="5">The sequence shown here is derived from an EMBL/GenBank/DDBJ whole genome shotgun (WGS) entry which is preliminary data.</text>
</comment>
<dbReference type="Pfam" id="PF00583">
    <property type="entry name" value="Acetyltransf_1"/>
    <property type="match status" value="1"/>
</dbReference>
<feature type="domain" description="N-acetyltransferase" evidence="4">
    <location>
        <begin position="2"/>
        <end position="155"/>
    </location>
</feature>
<dbReference type="Proteomes" id="UP000236520">
    <property type="component" value="Unassembled WGS sequence"/>
</dbReference>
<dbReference type="PANTHER" id="PTHR43877:SF2">
    <property type="entry name" value="AMINOALKYLPHOSPHONATE N-ACETYLTRANSFERASE-RELATED"/>
    <property type="match status" value="1"/>
</dbReference>
<dbReference type="InterPro" id="IPR000182">
    <property type="entry name" value="GNAT_dom"/>
</dbReference>
<evidence type="ECO:0000313" key="6">
    <source>
        <dbReference type="Proteomes" id="UP000236520"/>
    </source>
</evidence>
<dbReference type="InterPro" id="IPR016181">
    <property type="entry name" value="Acyl_CoA_acyltransferase"/>
</dbReference>
<dbReference type="PANTHER" id="PTHR43877">
    <property type="entry name" value="AMINOALKYLPHOSPHONATE N-ACETYLTRANSFERASE-RELATED-RELATED"/>
    <property type="match status" value="1"/>
</dbReference>
<keyword evidence="1" id="KW-0808">Transferase</keyword>
<accession>A0A2J7YVD8</accession>
<dbReference type="GO" id="GO:0016747">
    <property type="term" value="F:acyltransferase activity, transferring groups other than amino-acyl groups"/>
    <property type="evidence" value="ECO:0007669"/>
    <property type="project" value="InterPro"/>
</dbReference>
<feature type="region of interest" description="Disordered" evidence="3">
    <location>
        <begin position="160"/>
        <end position="200"/>
    </location>
</feature>
<evidence type="ECO:0000256" key="2">
    <source>
        <dbReference type="ARBA" id="ARBA00023315"/>
    </source>
</evidence>
<dbReference type="Gene3D" id="3.40.630.30">
    <property type="match status" value="1"/>
</dbReference>
<feature type="compositionally biased region" description="Basic and acidic residues" evidence="3">
    <location>
        <begin position="187"/>
        <end position="200"/>
    </location>
</feature>
<dbReference type="AlphaFoldDB" id="A0A2J7YVD8"/>
<keyword evidence="2" id="KW-0012">Acyltransferase</keyword>
<dbReference type="CDD" id="cd04301">
    <property type="entry name" value="NAT_SF"/>
    <property type="match status" value="1"/>
</dbReference>
<dbReference type="PROSITE" id="PS51186">
    <property type="entry name" value="GNAT"/>
    <property type="match status" value="1"/>
</dbReference>
<name>A0A2J7YVD8_STRMQ</name>
<evidence type="ECO:0000256" key="3">
    <source>
        <dbReference type="SAM" id="MobiDB-lite"/>
    </source>
</evidence>
<evidence type="ECO:0000313" key="5">
    <source>
        <dbReference type="EMBL" id="PNG92002.1"/>
    </source>
</evidence>
<gene>
    <name evidence="5" type="ORF">SMF913_27467</name>
</gene>
<evidence type="ECO:0000259" key="4">
    <source>
        <dbReference type="PROSITE" id="PS51186"/>
    </source>
</evidence>
<dbReference type="SUPFAM" id="SSF55729">
    <property type="entry name" value="Acyl-CoA N-acyltransferases (Nat)"/>
    <property type="match status" value="1"/>
</dbReference>
<organism evidence="5 6">
    <name type="scientific">Streptomyces malaysiensis</name>
    <dbReference type="NCBI Taxonomy" id="92644"/>
    <lineage>
        <taxon>Bacteria</taxon>
        <taxon>Bacillati</taxon>
        <taxon>Actinomycetota</taxon>
        <taxon>Actinomycetes</taxon>
        <taxon>Kitasatosporales</taxon>
        <taxon>Streptomycetaceae</taxon>
        <taxon>Streptomyces</taxon>
        <taxon>Streptomyces violaceusniger group</taxon>
    </lineage>
</organism>
<keyword evidence="6" id="KW-1185">Reference proteome</keyword>
<evidence type="ECO:0000256" key="1">
    <source>
        <dbReference type="ARBA" id="ARBA00022679"/>
    </source>
</evidence>
<dbReference type="InterPro" id="IPR050832">
    <property type="entry name" value="Bact_Acetyltransf"/>
</dbReference>
<proteinExistence type="predicted"/>
<sequence length="200" mass="21081">MVRLRAVSTDDWPLWRDARLAALTEAPHAFKARLADWHRGGEERWRARLELPGAYHVVALLDGRTVGMAGGMPGDGGRPPELRSVWVGPEARGHGVGALLIGAVETWALRSGATALRLAVLPDNAPAIALYERHGFVATREPGPAAGVCVPVPAPGTIGHNRALRRPSPSAPVAGGPDLAAASADGSTRELVMEKALRRS</sequence>